<evidence type="ECO:0000259" key="15">
    <source>
        <dbReference type="PROSITE" id="PS51914"/>
    </source>
</evidence>
<feature type="region of interest" description="Disordered" evidence="13">
    <location>
        <begin position="442"/>
        <end position="468"/>
    </location>
</feature>
<evidence type="ECO:0000256" key="10">
    <source>
        <dbReference type="ARBA" id="ARBA00070885"/>
    </source>
</evidence>
<evidence type="ECO:0000256" key="2">
    <source>
        <dbReference type="ARBA" id="ARBA00004613"/>
    </source>
</evidence>
<evidence type="ECO:0000313" key="17">
    <source>
        <dbReference type="Proteomes" id="UP000472268"/>
    </source>
</evidence>
<reference evidence="16 17" key="1">
    <citation type="submission" date="2019-05" db="EMBL/GenBank/DDBJ databases">
        <title>A Chromosome-scale Meerkat (S. suricatta) Genome Assembly.</title>
        <authorList>
            <person name="Dudchenko O."/>
            <person name="Lieberman Aiden E."/>
            <person name="Tung J."/>
            <person name="Barreiro L.B."/>
            <person name="Clutton-Brock T.H."/>
        </authorList>
    </citation>
    <scope>NUCLEOTIDE SEQUENCE [LARGE SCALE GENOMIC DNA]</scope>
</reference>
<sequence length="468" mass="50806">MRGLPSRRRILQAVRSERPAYGLPTGTGPPGRRGAGVLGTEPRLGGCLPRRGSGPVLLGVRGVSGALLRFRAEVPAVHAPAGAPFLRIRHPRHLSSISSRLLPLVLPEHPCWFRSLHSRRSVRASAGTALSPFASTGPCVPGGDGWNERGPSVRLSAHHTSPPARSGCKQLPGADLGGGDSPGPEPSLPLQGSQTQAPTGPRLGRALGDHGPAHLFRLAGQCFSLVESTYKYELCPFRNVTQHEQTFRWNAYSGILGVWHEWEISNNSFRGMWMRDGDSCRARSRQSKVELTCGKSNRLAHVSEPSTCVYALTFETPLVCHPHSLLVYPALPAALQRRWDRLEQDLADELITSQGYEKLLRALFEEAGYLRTREESDSVQEGGAKGLVFQSLETCREAHKEVSEEVRRLQRLLTAHGIPYSAEAGGPAAGAALLPLHVLAETPSSEHRGPGPAREHVTAAWPTQRPTE</sequence>
<comment type="subcellular location">
    <subcellularLocation>
        <location evidence="1">Golgi apparatus</location>
    </subcellularLocation>
    <subcellularLocation>
        <location evidence="2">Secreted</location>
    </subcellularLocation>
</comment>
<feature type="region of interest" description="Disordered" evidence="13">
    <location>
        <begin position="140"/>
        <end position="208"/>
    </location>
</feature>
<keyword evidence="17" id="KW-1185">Reference proteome</keyword>
<evidence type="ECO:0000256" key="8">
    <source>
        <dbReference type="ARBA" id="ARBA00055725"/>
    </source>
</evidence>
<comment type="subunit">
    <text evidence="9">Homodimer; disulfide-linked. Hexamer of two alpha (GNPTAB), two beta (GNPTAB) and two gamma (GNPTG) subunits; disulfide-linked. The alpha and/or the beta subunits of the enzyme constitute the catalytic subunits.</text>
</comment>
<evidence type="ECO:0000256" key="1">
    <source>
        <dbReference type="ARBA" id="ARBA00004555"/>
    </source>
</evidence>
<evidence type="ECO:0000259" key="14">
    <source>
        <dbReference type="PROSITE" id="PS51912"/>
    </source>
</evidence>
<dbReference type="InterPro" id="IPR044865">
    <property type="entry name" value="MRH_dom"/>
</dbReference>
<dbReference type="PANTHER" id="PTHR12630">
    <property type="entry name" value="N-LINKED OLIGOSACCHARIDE PROCESSING"/>
    <property type="match status" value="1"/>
</dbReference>
<dbReference type="InterPro" id="IPR012913">
    <property type="entry name" value="OS9-like_dom"/>
</dbReference>
<proteinExistence type="predicted"/>
<evidence type="ECO:0000256" key="13">
    <source>
        <dbReference type="SAM" id="MobiDB-lite"/>
    </source>
</evidence>
<dbReference type="FunFam" id="2.70.130.10:FF:000018">
    <property type="entry name" value="N-acetylglucosamine-1-phosphotransferase subunit gamma"/>
    <property type="match status" value="1"/>
</dbReference>
<gene>
    <name evidence="16" type="primary">GNPTG</name>
</gene>
<dbReference type="AlphaFoldDB" id="A0A673VIA8"/>
<comment type="function">
    <text evidence="8">Non-catalytic subunit of the N-acetylglucosamine-1-phosphotransferase complex, an enzyme that catalyzes the formation of mannose 6-phosphate (M6P) markers on high mannose type oligosaccharides in the Golgi apparatus. Binds and presents the high mannose glycans of the acceptor to the catalytic alpha and beta subunits (GNPTAB). Enhances the rate of N-acetylglucosamine-1-phosphate transfer to the oligosaccharides of acid hydrolase acceptors.</text>
</comment>
<feature type="domain" description="MRH" evidence="15">
    <location>
        <begin position="220"/>
        <end position="322"/>
    </location>
</feature>
<keyword evidence="6" id="KW-1015">Disulfide bond</keyword>
<keyword evidence="7" id="KW-0325">Glycoprotein</keyword>
<reference evidence="16" key="2">
    <citation type="submission" date="2025-08" db="UniProtKB">
        <authorList>
            <consortium name="Ensembl"/>
        </authorList>
    </citation>
    <scope>IDENTIFICATION</scope>
</reference>
<dbReference type="InterPro" id="IPR010506">
    <property type="entry name" value="DMAP1-bd"/>
</dbReference>
<dbReference type="PROSITE" id="PS51912">
    <property type="entry name" value="DMAP1_BIND"/>
    <property type="match status" value="1"/>
</dbReference>
<feature type="domain" description="DMAP1-binding" evidence="14">
    <location>
        <begin position="327"/>
        <end position="429"/>
    </location>
</feature>
<evidence type="ECO:0000256" key="5">
    <source>
        <dbReference type="ARBA" id="ARBA00023034"/>
    </source>
</evidence>
<dbReference type="Proteomes" id="UP000472268">
    <property type="component" value="Chromosome 8"/>
</dbReference>
<organism evidence="16 17">
    <name type="scientific">Suricata suricatta</name>
    <name type="common">Meerkat</name>
    <dbReference type="NCBI Taxonomy" id="37032"/>
    <lineage>
        <taxon>Eukaryota</taxon>
        <taxon>Metazoa</taxon>
        <taxon>Chordata</taxon>
        <taxon>Craniata</taxon>
        <taxon>Vertebrata</taxon>
        <taxon>Euteleostomi</taxon>
        <taxon>Mammalia</taxon>
        <taxon>Eutheria</taxon>
        <taxon>Laurasiatheria</taxon>
        <taxon>Carnivora</taxon>
        <taxon>Feliformia</taxon>
        <taxon>Herpestidae</taxon>
        <taxon>Suricata</taxon>
    </lineage>
</organism>
<keyword evidence="4" id="KW-0732">Signal</keyword>
<keyword evidence="5" id="KW-0333">Golgi apparatus</keyword>
<evidence type="ECO:0000256" key="4">
    <source>
        <dbReference type="ARBA" id="ARBA00022729"/>
    </source>
</evidence>
<dbReference type="Gene3D" id="2.70.130.10">
    <property type="entry name" value="Mannose-6-phosphate receptor binding domain"/>
    <property type="match status" value="1"/>
</dbReference>
<feature type="region of interest" description="Disordered" evidence="13">
    <location>
        <begin position="15"/>
        <end position="35"/>
    </location>
</feature>
<feature type="compositionally biased region" description="Basic and acidic residues" evidence="13">
    <location>
        <begin position="444"/>
        <end position="457"/>
    </location>
</feature>
<name>A0A673VIA8_SURSU</name>
<evidence type="ECO:0000256" key="6">
    <source>
        <dbReference type="ARBA" id="ARBA00023157"/>
    </source>
</evidence>
<evidence type="ECO:0000256" key="7">
    <source>
        <dbReference type="ARBA" id="ARBA00023180"/>
    </source>
</evidence>
<evidence type="ECO:0000256" key="9">
    <source>
        <dbReference type="ARBA" id="ARBA00065305"/>
    </source>
</evidence>
<accession>A0A673VIA8</accession>
<dbReference type="InterPro" id="IPR009011">
    <property type="entry name" value="Man6P_isomerase_rcpt-bd_dom_sf"/>
</dbReference>
<dbReference type="Ensembl" id="ENSSSUT00005038197.1">
    <property type="protein sequence ID" value="ENSSSUP00005033502.1"/>
    <property type="gene ID" value="ENSSSUG00005021521.1"/>
</dbReference>
<evidence type="ECO:0000256" key="3">
    <source>
        <dbReference type="ARBA" id="ARBA00022525"/>
    </source>
</evidence>
<protein>
    <recommendedName>
        <fullName evidence="10">N-acetylglucosamine-1-phosphotransferase subunit gamma</fullName>
    </recommendedName>
    <alternativeName>
        <fullName evidence="12">GlcNAc-1-phosphotransferase subunit gamma</fullName>
    </alternativeName>
    <alternativeName>
        <fullName evidence="11">UDP-N-acetylglucosamine-1-phosphotransferase subunit gamma</fullName>
    </alternativeName>
</protein>
<dbReference type="Pfam" id="PF07915">
    <property type="entry name" value="PRKCSH"/>
    <property type="match status" value="1"/>
</dbReference>
<evidence type="ECO:0000256" key="11">
    <source>
        <dbReference type="ARBA" id="ARBA00081285"/>
    </source>
</evidence>
<dbReference type="SUPFAM" id="SSF50911">
    <property type="entry name" value="Mannose 6-phosphate receptor domain"/>
    <property type="match status" value="1"/>
</dbReference>
<dbReference type="GO" id="GO:0005794">
    <property type="term" value="C:Golgi apparatus"/>
    <property type="evidence" value="ECO:0007669"/>
    <property type="project" value="UniProtKB-SubCell"/>
</dbReference>
<dbReference type="InterPro" id="IPR039794">
    <property type="entry name" value="Gtb1-like"/>
</dbReference>
<dbReference type="PANTHER" id="PTHR12630:SF6">
    <property type="entry name" value="N-ACETYLGLUCOSAMINE-1-PHOSPHOTRANSFERASE SUBUNIT GAMMA"/>
    <property type="match status" value="1"/>
</dbReference>
<dbReference type="SMART" id="SM01137">
    <property type="entry name" value="DMAP_binding"/>
    <property type="match status" value="1"/>
</dbReference>
<reference evidence="16" key="3">
    <citation type="submission" date="2025-09" db="UniProtKB">
        <authorList>
            <consortium name="Ensembl"/>
        </authorList>
    </citation>
    <scope>IDENTIFICATION</scope>
</reference>
<evidence type="ECO:0000313" key="16">
    <source>
        <dbReference type="Ensembl" id="ENSSSUP00005033502.1"/>
    </source>
</evidence>
<dbReference type="GO" id="GO:0005576">
    <property type="term" value="C:extracellular region"/>
    <property type="evidence" value="ECO:0007669"/>
    <property type="project" value="UniProtKB-SubCell"/>
</dbReference>
<dbReference type="PROSITE" id="PS51914">
    <property type="entry name" value="MRH"/>
    <property type="match status" value="1"/>
</dbReference>
<evidence type="ECO:0000256" key="12">
    <source>
        <dbReference type="ARBA" id="ARBA00083545"/>
    </source>
</evidence>
<keyword evidence="3" id="KW-0964">Secreted</keyword>